<dbReference type="InterPro" id="IPR050834">
    <property type="entry name" value="Glycosyltransf_2"/>
</dbReference>
<sequence length="292" mass="33794">MELVSVYLITQNRSKLLKRAIESVFEQSYPTIQLIVVDDASTDDTQELIAFFKQKYDFIYLKNEVISGACFSRNRAIEVANGYYVTGLDDDDYFHFDRVAELVAAYDEKYAFVCSNTQELMRNNDLIDRSFGFKAGEFGLDKLLHHNLVGNQVLTTKTKFVKAGGFDVNMPAFQDYDTWVRLLRNTPLALKISARNYILETNHGCARISLNSSAKFIGYKLFFNKNKDLMDRKQLQSMELLGIKISGEQYGIYQLVKTINNSNYKSAINLYLLRNLNWFKIFLDNRKKNKTK</sequence>
<protein>
    <submittedName>
        <fullName evidence="2">Chondroitin polymerase</fullName>
    </submittedName>
</protein>
<dbReference type="CDD" id="cd00761">
    <property type="entry name" value="Glyco_tranf_GTA_type"/>
    <property type="match status" value="1"/>
</dbReference>
<dbReference type="SUPFAM" id="SSF53448">
    <property type="entry name" value="Nucleotide-diphospho-sugar transferases"/>
    <property type="match status" value="1"/>
</dbReference>
<dbReference type="InterPro" id="IPR001173">
    <property type="entry name" value="Glyco_trans_2-like"/>
</dbReference>
<dbReference type="EMBL" id="UGYV01000001">
    <property type="protein sequence ID" value="SUI75472.1"/>
    <property type="molecule type" value="Genomic_DNA"/>
</dbReference>
<evidence type="ECO:0000313" key="2">
    <source>
        <dbReference type="EMBL" id="SUI75472.1"/>
    </source>
</evidence>
<name>A0A380A7B8_9GAMM</name>
<dbReference type="Gene3D" id="3.90.550.10">
    <property type="entry name" value="Spore Coat Polysaccharide Biosynthesis Protein SpsA, Chain A"/>
    <property type="match status" value="1"/>
</dbReference>
<dbReference type="Pfam" id="PF00535">
    <property type="entry name" value="Glycos_transf_2"/>
    <property type="match status" value="1"/>
</dbReference>
<evidence type="ECO:0000313" key="3">
    <source>
        <dbReference type="Proteomes" id="UP000255061"/>
    </source>
</evidence>
<evidence type="ECO:0000259" key="1">
    <source>
        <dbReference type="Pfam" id="PF00535"/>
    </source>
</evidence>
<dbReference type="InterPro" id="IPR029044">
    <property type="entry name" value="Nucleotide-diphossugar_trans"/>
</dbReference>
<dbReference type="RefSeq" id="WP_115405992.1">
    <property type="nucleotide sequence ID" value="NZ_UGYV01000001.1"/>
</dbReference>
<dbReference type="PANTHER" id="PTHR43685:SF2">
    <property type="entry name" value="GLYCOSYLTRANSFERASE 2-LIKE DOMAIN-CONTAINING PROTEIN"/>
    <property type="match status" value="1"/>
</dbReference>
<dbReference type="AlphaFoldDB" id="A0A380A7B8"/>
<feature type="domain" description="Glycosyltransferase 2-like" evidence="1">
    <location>
        <begin position="5"/>
        <end position="129"/>
    </location>
</feature>
<proteinExistence type="predicted"/>
<dbReference type="PANTHER" id="PTHR43685">
    <property type="entry name" value="GLYCOSYLTRANSFERASE"/>
    <property type="match status" value="1"/>
</dbReference>
<organism evidence="2 3">
    <name type="scientific">Shewanella morhuae</name>
    <dbReference type="NCBI Taxonomy" id="365591"/>
    <lineage>
        <taxon>Bacteria</taxon>
        <taxon>Pseudomonadati</taxon>
        <taxon>Pseudomonadota</taxon>
        <taxon>Gammaproteobacteria</taxon>
        <taxon>Alteromonadales</taxon>
        <taxon>Shewanellaceae</taxon>
        <taxon>Shewanella</taxon>
    </lineage>
</organism>
<gene>
    <name evidence="2" type="primary">kfoC</name>
    <name evidence="2" type="ORF">NCTC10736_01715</name>
</gene>
<dbReference type="Proteomes" id="UP000255061">
    <property type="component" value="Unassembled WGS sequence"/>
</dbReference>
<reference evidence="2 3" key="1">
    <citation type="submission" date="2018-06" db="EMBL/GenBank/DDBJ databases">
        <authorList>
            <consortium name="Pathogen Informatics"/>
            <person name="Doyle S."/>
        </authorList>
    </citation>
    <scope>NUCLEOTIDE SEQUENCE [LARGE SCALE GENOMIC DNA]</scope>
    <source>
        <strain evidence="2 3">NCTC10736</strain>
    </source>
</reference>
<accession>A0A380A7B8</accession>